<evidence type="ECO:0000256" key="2">
    <source>
        <dbReference type="SAM" id="Phobius"/>
    </source>
</evidence>
<feature type="transmembrane region" description="Helical" evidence="2">
    <location>
        <begin position="70"/>
        <end position="92"/>
    </location>
</feature>
<feature type="region of interest" description="Disordered" evidence="1">
    <location>
        <begin position="221"/>
        <end position="263"/>
    </location>
</feature>
<sequence length="285" mass="32639">MLVTVEQSMWMISNALSVWNSYGTYPSSYVGNISKTINALTQNIASVMGVCTSAYLGLRIYGTNWKLDCAVYAFIIISNFAFNGTSYLYYSYATNMYGWAYAIWPYWKPYSVYWYILMMILNSLPILGIIYTLLKSKTTKMYPMFQKFVKEHPRFMILYAFYNFNTVCYIGLALFRSYARVLYGIDRNDYSIGNIQNFPIAVHSVIQTFCLRALMEISKQKTGKSRKTGSSRPKKEDEGIKKSSNAPETSKAESGYTSDHALTRKSTRKELVATVIQPKFSTVDE</sequence>
<evidence type="ECO:0000313" key="4">
    <source>
        <dbReference type="Proteomes" id="UP001210925"/>
    </source>
</evidence>
<dbReference type="AlphaFoldDB" id="A0AAD5Y0F4"/>
<name>A0AAD5Y0F4_9FUNG</name>
<proteinExistence type="predicted"/>
<feature type="transmembrane region" description="Helical" evidence="2">
    <location>
        <begin position="195"/>
        <end position="215"/>
    </location>
</feature>
<keyword evidence="4" id="KW-1185">Reference proteome</keyword>
<feature type="transmembrane region" description="Helical" evidence="2">
    <location>
        <begin position="155"/>
        <end position="175"/>
    </location>
</feature>
<comment type="caution">
    <text evidence="3">The sequence shown here is derived from an EMBL/GenBank/DDBJ whole genome shotgun (WGS) entry which is preliminary data.</text>
</comment>
<keyword evidence="2" id="KW-0472">Membrane</keyword>
<feature type="transmembrane region" description="Helical" evidence="2">
    <location>
        <begin position="112"/>
        <end position="134"/>
    </location>
</feature>
<gene>
    <name evidence="3" type="ORF">HK103_002245</name>
</gene>
<keyword evidence="2" id="KW-1133">Transmembrane helix</keyword>
<feature type="transmembrane region" description="Helical" evidence="2">
    <location>
        <begin position="39"/>
        <end position="58"/>
    </location>
</feature>
<keyword evidence="2" id="KW-0812">Transmembrane</keyword>
<reference evidence="3" key="1">
    <citation type="submission" date="2020-05" db="EMBL/GenBank/DDBJ databases">
        <title>Phylogenomic resolution of chytrid fungi.</title>
        <authorList>
            <person name="Stajich J.E."/>
            <person name="Amses K."/>
            <person name="Simmons R."/>
            <person name="Seto K."/>
            <person name="Myers J."/>
            <person name="Bonds A."/>
            <person name="Quandt C.A."/>
            <person name="Barry K."/>
            <person name="Liu P."/>
            <person name="Grigoriev I."/>
            <person name="Longcore J.E."/>
            <person name="James T.Y."/>
        </authorList>
    </citation>
    <scope>NUCLEOTIDE SEQUENCE</scope>
    <source>
        <strain evidence="3">PLAUS21</strain>
    </source>
</reference>
<dbReference type="Proteomes" id="UP001210925">
    <property type="component" value="Unassembled WGS sequence"/>
</dbReference>
<accession>A0AAD5Y0F4</accession>
<organism evidence="3 4">
    <name type="scientific">Boothiomyces macroporosus</name>
    <dbReference type="NCBI Taxonomy" id="261099"/>
    <lineage>
        <taxon>Eukaryota</taxon>
        <taxon>Fungi</taxon>
        <taxon>Fungi incertae sedis</taxon>
        <taxon>Chytridiomycota</taxon>
        <taxon>Chytridiomycota incertae sedis</taxon>
        <taxon>Chytridiomycetes</taxon>
        <taxon>Rhizophydiales</taxon>
        <taxon>Terramycetaceae</taxon>
        <taxon>Boothiomyces</taxon>
    </lineage>
</organism>
<evidence type="ECO:0000256" key="1">
    <source>
        <dbReference type="SAM" id="MobiDB-lite"/>
    </source>
</evidence>
<evidence type="ECO:0000313" key="3">
    <source>
        <dbReference type="EMBL" id="KAJ3251566.1"/>
    </source>
</evidence>
<protein>
    <submittedName>
        <fullName evidence="3">Uncharacterized protein</fullName>
    </submittedName>
</protein>
<dbReference type="EMBL" id="JADGKB010000177">
    <property type="protein sequence ID" value="KAJ3251566.1"/>
    <property type="molecule type" value="Genomic_DNA"/>
</dbReference>